<evidence type="ECO:0000313" key="3">
    <source>
        <dbReference type="Proteomes" id="UP001054252"/>
    </source>
</evidence>
<dbReference type="Proteomes" id="UP001054252">
    <property type="component" value="Unassembled WGS sequence"/>
</dbReference>
<feature type="region of interest" description="Disordered" evidence="1">
    <location>
        <begin position="1"/>
        <end position="20"/>
    </location>
</feature>
<organism evidence="2 3">
    <name type="scientific">Rubroshorea leprosula</name>
    <dbReference type="NCBI Taxonomy" id="152421"/>
    <lineage>
        <taxon>Eukaryota</taxon>
        <taxon>Viridiplantae</taxon>
        <taxon>Streptophyta</taxon>
        <taxon>Embryophyta</taxon>
        <taxon>Tracheophyta</taxon>
        <taxon>Spermatophyta</taxon>
        <taxon>Magnoliopsida</taxon>
        <taxon>eudicotyledons</taxon>
        <taxon>Gunneridae</taxon>
        <taxon>Pentapetalae</taxon>
        <taxon>rosids</taxon>
        <taxon>malvids</taxon>
        <taxon>Malvales</taxon>
        <taxon>Dipterocarpaceae</taxon>
        <taxon>Rubroshorea</taxon>
    </lineage>
</organism>
<proteinExistence type="predicted"/>
<accession>A0AAV5ID67</accession>
<evidence type="ECO:0000313" key="2">
    <source>
        <dbReference type="EMBL" id="GKU95594.1"/>
    </source>
</evidence>
<keyword evidence="3" id="KW-1185">Reference proteome</keyword>
<name>A0AAV5ID67_9ROSI</name>
<protein>
    <submittedName>
        <fullName evidence="2">Uncharacterized protein</fullName>
    </submittedName>
</protein>
<dbReference type="EMBL" id="BPVZ01000009">
    <property type="protein sequence ID" value="GKU95594.1"/>
    <property type="molecule type" value="Genomic_DNA"/>
</dbReference>
<gene>
    <name evidence="2" type="ORF">SLEP1_g8931</name>
</gene>
<comment type="caution">
    <text evidence="2">The sequence shown here is derived from an EMBL/GenBank/DDBJ whole genome shotgun (WGS) entry which is preliminary data.</text>
</comment>
<reference evidence="2 3" key="1">
    <citation type="journal article" date="2021" name="Commun. Biol.">
        <title>The genome of Shorea leprosula (Dipterocarpaceae) highlights the ecological relevance of drought in aseasonal tropical rainforests.</title>
        <authorList>
            <person name="Ng K.K.S."/>
            <person name="Kobayashi M.J."/>
            <person name="Fawcett J.A."/>
            <person name="Hatakeyama M."/>
            <person name="Paape T."/>
            <person name="Ng C.H."/>
            <person name="Ang C.C."/>
            <person name="Tnah L.H."/>
            <person name="Lee C.T."/>
            <person name="Nishiyama T."/>
            <person name="Sese J."/>
            <person name="O'Brien M.J."/>
            <person name="Copetti D."/>
            <person name="Mohd Noor M.I."/>
            <person name="Ong R.C."/>
            <person name="Putra M."/>
            <person name="Sireger I.Z."/>
            <person name="Indrioko S."/>
            <person name="Kosugi Y."/>
            <person name="Izuno A."/>
            <person name="Isagi Y."/>
            <person name="Lee S.L."/>
            <person name="Shimizu K.K."/>
        </authorList>
    </citation>
    <scope>NUCLEOTIDE SEQUENCE [LARGE SCALE GENOMIC DNA]</scope>
    <source>
        <strain evidence="2">214</strain>
    </source>
</reference>
<dbReference type="AlphaFoldDB" id="A0AAV5ID67"/>
<sequence length="69" mass="7721">MRTRPNYVPPTPKEINGVIPNRSTDLLGLQNMELGAPSKSHSVVITNRRDDQGLVHDTRNDNCILKPDN</sequence>
<evidence type="ECO:0000256" key="1">
    <source>
        <dbReference type="SAM" id="MobiDB-lite"/>
    </source>
</evidence>